<evidence type="ECO:0000313" key="3">
    <source>
        <dbReference type="Proteomes" id="UP000693738"/>
    </source>
</evidence>
<proteinExistence type="predicted"/>
<feature type="compositionally biased region" description="Basic and acidic residues" evidence="1">
    <location>
        <begin position="395"/>
        <end position="411"/>
    </location>
</feature>
<reference evidence="2" key="1">
    <citation type="submission" date="2021-05" db="EMBL/GenBank/DDBJ databases">
        <authorList>
            <person name="Khan N."/>
        </authorList>
    </citation>
    <scope>NUCLEOTIDE SEQUENCE</scope>
</reference>
<protein>
    <submittedName>
        <fullName evidence="2">Uncharacterized protein</fullName>
    </submittedName>
</protein>
<name>A0A8J2IY53_FUSEQ</name>
<feature type="region of interest" description="Disordered" evidence="1">
    <location>
        <begin position="380"/>
        <end position="418"/>
    </location>
</feature>
<accession>A0A8J2IY53</accession>
<dbReference type="AlphaFoldDB" id="A0A8J2IY53"/>
<dbReference type="Proteomes" id="UP000693738">
    <property type="component" value="Unassembled WGS sequence"/>
</dbReference>
<evidence type="ECO:0000313" key="2">
    <source>
        <dbReference type="EMBL" id="CAG7557968.1"/>
    </source>
</evidence>
<comment type="caution">
    <text evidence="2">The sequence shown here is derived from an EMBL/GenBank/DDBJ whole genome shotgun (WGS) entry which is preliminary data.</text>
</comment>
<sequence length="418" mass="46207">MPFYTGTDDCGDLSLAIRNSAPGGGPQRNVYGALNGSDVDGGIFDMERPDIIYNALRRSVKTKQVRLWWTTETEAPPAIKQEDNVMEGVTTPVPEGRPYTPPLPQHQTRQTVLGPINIERKVPAPINMGQTVPGLAIAQPVAPPTCGNCKGYDHKTSQCWRIQLTGYIHGCVVCDSADHDTSSCEEFLKWHKSARVQTLVNSRANLPPLHGKNWFHLMDSYLKEEFKRGKSHAETLQQLNGFPWTIEFSQACRQDPVRMEQLHRIMVLDPFARPYPDPSTRTWDDAQRYLDRIVAERPARNAKRGAMVAGQAATLTSGEQVEAVPQHLPPQEEAPVLTTQAEGPGIETETTDAQSVYDNERILAISGGLESVHFIPSLPDEEDEDLINYSGGDSDTEKARKGGERGGSSHDDDTDDIS</sequence>
<evidence type="ECO:0000256" key="1">
    <source>
        <dbReference type="SAM" id="MobiDB-lite"/>
    </source>
</evidence>
<dbReference type="EMBL" id="CAJSTJ010000121">
    <property type="protein sequence ID" value="CAG7557968.1"/>
    <property type="molecule type" value="Genomic_DNA"/>
</dbReference>
<gene>
    <name evidence="2" type="ORF">FEQUK3_LOCUS3679</name>
</gene>
<organism evidence="2 3">
    <name type="scientific">Fusarium equiseti</name>
    <name type="common">Fusarium scirpi</name>
    <dbReference type="NCBI Taxonomy" id="61235"/>
    <lineage>
        <taxon>Eukaryota</taxon>
        <taxon>Fungi</taxon>
        <taxon>Dikarya</taxon>
        <taxon>Ascomycota</taxon>
        <taxon>Pezizomycotina</taxon>
        <taxon>Sordariomycetes</taxon>
        <taxon>Hypocreomycetidae</taxon>
        <taxon>Hypocreales</taxon>
        <taxon>Nectriaceae</taxon>
        <taxon>Fusarium</taxon>
        <taxon>Fusarium incarnatum-equiseti species complex</taxon>
    </lineage>
</organism>